<reference evidence="2" key="1">
    <citation type="journal article" date="2023" name="Proc. Natl. Acad. Sci. U.S.A.">
        <title>Genomic and structural basis for evolution of tropane alkaloid biosynthesis.</title>
        <authorList>
            <person name="Wanga Y.-J."/>
            <person name="Taina T."/>
            <person name="Yua J.-Y."/>
            <person name="Lia J."/>
            <person name="Xua B."/>
            <person name="Chenc J."/>
            <person name="D'Auriad J.C."/>
            <person name="Huanga J.-P."/>
            <person name="Huanga S.-X."/>
        </authorList>
    </citation>
    <scope>NUCLEOTIDE SEQUENCE [LARGE SCALE GENOMIC DNA]</scope>
    <source>
        <strain evidence="2">cv. KIB-2019</strain>
    </source>
</reference>
<gene>
    <name evidence="1" type="ORF">K7X08_002679</name>
</gene>
<proteinExistence type="predicted"/>
<name>A0A9Q1L3K0_9SOLA</name>
<keyword evidence="2" id="KW-1185">Reference proteome</keyword>
<accession>A0A9Q1L3K0</accession>
<organism evidence="1 2">
    <name type="scientific">Anisodus acutangulus</name>
    <dbReference type="NCBI Taxonomy" id="402998"/>
    <lineage>
        <taxon>Eukaryota</taxon>
        <taxon>Viridiplantae</taxon>
        <taxon>Streptophyta</taxon>
        <taxon>Embryophyta</taxon>
        <taxon>Tracheophyta</taxon>
        <taxon>Spermatophyta</taxon>
        <taxon>Magnoliopsida</taxon>
        <taxon>eudicotyledons</taxon>
        <taxon>Gunneridae</taxon>
        <taxon>Pentapetalae</taxon>
        <taxon>asterids</taxon>
        <taxon>lamiids</taxon>
        <taxon>Solanales</taxon>
        <taxon>Solanaceae</taxon>
        <taxon>Solanoideae</taxon>
        <taxon>Hyoscyameae</taxon>
        <taxon>Anisodus</taxon>
    </lineage>
</organism>
<dbReference type="EMBL" id="JAJAGQ010000033">
    <property type="protein sequence ID" value="KAJ8525926.1"/>
    <property type="molecule type" value="Genomic_DNA"/>
</dbReference>
<evidence type="ECO:0000313" key="1">
    <source>
        <dbReference type="EMBL" id="KAJ8525926.1"/>
    </source>
</evidence>
<evidence type="ECO:0000313" key="2">
    <source>
        <dbReference type="Proteomes" id="UP001152561"/>
    </source>
</evidence>
<comment type="caution">
    <text evidence="1">The sequence shown here is derived from an EMBL/GenBank/DDBJ whole genome shotgun (WGS) entry which is preliminary data.</text>
</comment>
<dbReference type="AlphaFoldDB" id="A0A9Q1L3K0"/>
<sequence length="273" mass="30520">MKGSTKRLLDEPHRVKSQASYITILGNERDSKSDWMNHTFVKPTSTSHHDLGNERDKALLDEPHLCKPASAYASPFLAMKGTKKLLLDKPHCKPSPSPFLAMKGTKSGIGTTPCKASVIRIANLGNERDKKASIGHTAHYKKPASTSHHSFGNERDKKKLIDDQRTYSTPVKAKRPYASPFLAMKDTKRLLDEPHIKAKSIHHDLGNERDKNDWMNHTLCKAKRPHYALPFLAMKGTKATIGRPLPVSHPIRHVLGNERDKEASIGQTGNYKS</sequence>
<dbReference type="Proteomes" id="UP001152561">
    <property type="component" value="Unassembled WGS sequence"/>
</dbReference>
<protein>
    <submittedName>
        <fullName evidence="1">Uncharacterized protein</fullName>
    </submittedName>
</protein>